<keyword evidence="5 8" id="KW-0812">Transmembrane</keyword>
<accession>A0A1G7LT36</accession>
<evidence type="ECO:0000313" key="10">
    <source>
        <dbReference type="Proteomes" id="UP000198972"/>
    </source>
</evidence>
<dbReference type="GO" id="GO:0015095">
    <property type="term" value="F:magnesium ion transmembrane transporter activity"/>
    <property type="evidence" value="ECO:0007669"/>
    <property type="project" value="UniProtKB-UniRule"/>
</dbReference>
<dbReference type="GO" id="GO:0005886">
    <property type="term" value="C:plasma membrane"/>
    <property type="evidence" value="ECO:0007669"/>
    <property type="project" value="UniProtKB-SubCell"/>
</dbReference>
<dbReference type="Gene3D" id="3.30.460.20">
    <property type="entry name" value="CorA soluble domain-like"/>
    <property type="match status" value="1"/>
</dbReference>
<protein>
    <recommendedName>
        <fullName evidence="8">Magnesium transport protein CorA</fullName>
    </recommendedName>
</protein>
<dbReference type="SUPFAM" id="SSF143865">
    <property type="entry name" value="CorA soluble domain-like"/>
    <property type="match status" value="1"/>
</dbReference>
<dbReference type="PANTHER" id="PTHR46494">
    <property type="entry name" value="CORA FAMILY METAL ION TRANSPORTER (EUROFUNG)"/>
    <property type="match status" value="1"/>
</dbReference>
<feature type="transmembrane region" description="Helical" evidence="8">
    <location>
        <begin position="300"/>
        <end position="319"/>
    </location>
</feature>
<dbReference type="GO" id="GO:0015087">
    <property type="term" value="F:cobalt ion transmembrane transporter activity"/>
    <property type="evidence" value="ECO:0007669"/>
    <property type="project" value="UniProtKB-UniRule"/>
</dbReference>
<dbReference type="GO" id="GO:0000287">
    <property type="term" value="F:magnesium ion binding"/>
    <property type="evidence" value="ECO:0007669"/>
    <property type="project" value="TreeGrafter"/>
</dbReference>
<evidence type="ECO:0000256" key="8">
    <source>
        <dbReference type="RuleBase" id="RU362010"/>
    </source>
</evidence>
<dbReference type="GO" id="GO:0050897">
    <property type="term" value="F:cobalt ion binding"/>
    <property type="evidence" value="ECO:0007669"/>
    <property type="project" value="TreeGrafter"/>
</dbReference>
<evidence type="ECO:0000256" key="4">
    <source>
        <dbReference type="ARBA" id="ARBA00022475"/>
    </source>
</evidence>
<comment type="function">
    <text evidence="8">Mediates influx of magnesium ions.</text>
</comment>
<name>A0A1G7LT36_9BACL</name>
<evidence type="ECO:0000256" key="3">
    <source>
        <dbReference type="ARBA" id="ARBA00022448"/>
    </source>
</evidence>
<keyword evidence="8" id="KW-0460">Magnesium</keyword>
<evidence type="ECO:0000256" key="2">
    <source>
        <dbReference type="ARBA" id="ARBA00009765"/>
    </source>
</evidence>
<keyword evidence="3 8" id="KW-0813">Transport</keyword>
<dbReference type="InterPro" id="IPR004488">
    <property type="entry name" value="Mg/Co-transport_prot_CorA"/>
</dbReference>
<feature type="transmembrane region" description="Helical" evidence="8">
    <location>
        <begin position="331"/>
        <end position="351"/>
    </location>
</feature>
<keyword evidence="10" id="KW-1185">Reference proteome</keyword>
<reference evidence="9 10" key="1">
    <citation type="submission" date="2016-10" db="EMBL/GenBank/DDBJ databases">
        <authorList>
            <person name="de Groot N.N."/>
        </authorList>
    </citation>
    <scope>NUCLEOTIDE SEQUENCE [LARGE SCALE GENOMIC DNA]</scope>
    <source>
        <strain evidence="9 10">DSM 28129</strain>
    </source>
</reference>
<comment type="similarity">
    <text evidence="2 8">Belongs to the CorA metal ion transporter (MIT) (TC 1.A.35) family.</text>
</comment>
<dbReference type="InterPro" id="IPR002523">
    <property type="entry name" value="MgTranspt_CorA/ZnTranspt_ZntB"/>
</dbReference>
<sequence>MTLLHMRYGHRIMVMVINATGIDTMLYVSDNVTVQGGTLLIRVMGITHEHKVEGDIPLERIHDTKYAWSWVDFSVPSDEEAEKLDSFFGFHPLAIEDCLLVLQRPKIDYYDDYQFLVLHDLDPGTLETVEVNLFIGSKYIVSFHHKPLEEIDGVWDKLMKQTQSKKGWARGPFSAAYMIIDSLVDQYFPCVYAVEDELDELEKQGGHESVETLMNQVFDLRSRLLKLRRSIVPMRDLMYRLLNSQHIQGEREPRAHFADIHDHLLKLSEMIETDREMTADLRDSYISLNSNRMNSIMKTLTVITTVFMPLSLIAGIYGMNFTNMPELGWHYGYFAVIALMLLLSVWMILYFKRRGWFK</sequence>
<dbReference type="InterPro" id="IPR045863">
    <property type="entry name" value="CorA_TM1_TM2"/>
</dbReference>
<dbReference type="Pfam" id="PF01544">
    <property type="entry name" value="CorA"/>
    <property type="match status" value="1"/>
</dbReference>
<dbReference type="InterPro" id="IPR045861">
    <property type="entry name" value="CorA_cytoplasmic_dom"/>
</dbReference>
<gene>
    <name evidence="8" type="primary">corA</name>
    <name evidence="9" type="ORF">SAMN04488542_11255</name>
</gene>
<keyword evidence="8" id="KW-0406">Ion transport</keyword>
<evidence type="ECO:0000256" key="1">
    <source>
        <dbReference type="ARBA" id="ARBA00004651"/>
    </source>
</evidence>
<evidence type="ECO:0000256" key="6">
    <source>
        <dbReference type="ARBA" id="ARBA00022989"/>
    </source>
</evidence>
<evidence type="ECO:0000313" key="9">
    <source>
        <dbReference type="EMBL" id="SDF52672.1"/>
    </source>
</evidence>
<evidence type="ECO:0000256" key="7">
    <source>
        <dbReference type="ARBA" id="ARBA00023136"/>
    </source>
</evidence>
<keyword evidence="7 8" id="KW-0472">Membrane</keyword>
<keyword evidence="6 8" id="KW-1133">Transmembrane helix</keyword>
<organism evidence="9 10">
    <name type="scientific">Fontibacillus panacisegetis</name>
    <dbReference type="NCBI Taxonomy" id="670482"/>
    <lineage>
        <taxon>Bacteria</taxon>
        <taxon>Bacillati</taxon>
        <taxon>Bacillota</taxon>
        <taxon>Bacilli</taxon>
        <taxon>Bacillales</taxon>
        <taxon>Paenibacillaceae</taxon>
        <taxon>Fontibacillus</taxon>
    </lineage>
</organism>
<dbReference type="SUPFAM" id="SSF144083">
    <property type="entry name" value="Magnesium transport protein CorA, transmembrane region"/>
    <property type="match status" value="1"/>
</dbReference>
<dbReference type="Gene3D" id="1.20.58.340">
    <property type="entry name" value="Magnesium transport protein CorA, transmembrane region"/>
    <property type="match status" value="2"/>
</dbReference>
<comment type="subcellular location">
    <subcellularLocation>
        <location evidence="1">Cell membrane</location>
        <topology evidence="1">Multi-pass membrane protein</topology>
    </subcellularLocation>
    <subcellularLocation>
        <location evidence="8">Membrane</location>
        <topology evidence="8">Multi-pass membrane protein</topology>
    </subcellularLocation>
</comment>
<keyword evidence="4 8" id="KW-1003">Cell membrane</keyword>
<evidence type="ECO:0000256" key="5">
    <source>
        <dbReference type="ARBA" id="ARBA00022692"/>
    </source>
</evidence>
<dbReference type="Proteomes" id="UP000198972">
    <property type="component" value="Unassembled WGS sequence"/>
</dbReference>
<dbReference type="NCBIfam" id="TIGR00383">
    <property type="entry name" value="corA"/>
    <property type="match status" value="1"/>
</dbReference>
<dbReference type="PANTHER" id="PTHR46494:SF1">
    <property type="entry name" value="CORA FAMILY METAL ION TRANSPORTER (EUROFUNG)"/>
    <property type="match status" value="1"/>
</dbReference>
<dbReference type="STRING" id="670482.SAMN04488542_11255"/>
<dbReference type="EMBL" id="FNBG01000012">
    <property type="protein sequence ID" value="SDF52672.1"/>
    <property type="molecule type" value="Genomic_DNA"/>
</dbReference>
<dbReference type="AlphaFoldDB" id="A0A1G7LT36"/>
<dbReference type="FunFam" id="1.20.58.340:FF:000012">
    <property type="entry name" value="Magnesium transport protein CorA"/>
    <property type="match status" value="1"/>
</dbReference>
<proteinExistence type="inferred from homology"/>
<dbReference type="CDD" id="cd12831">
    <property type="entry name" value="TmCorA-like_u2"/>
    <property type="match status" value="1"/>
</dbReference>